<keyword evidence="2" id="KW-1185">Reference proteome</keyword>
<evidence type="ECO:0000313" key="1">
    <source>
        <dbReference type="EMBL" id="GAA1982857.1"/>
    </source>
</evidence>
<evidence type="ECO:0000313" key="2">
    <source>
        <dbReference type="Proteomes" id="UP001500013"/>
    </source>
</evidence>
<protein>
    <recommendedName>
        <fullName evidence="3">Transcriptional regulator</fullName>
    </recommendedName>
</protein>
<reference evidence="1 2" key="1">
    <citation type="journal article" date="2019" name="Int. J. Syst. Evol. Microbiol.">
        <title>The Global Catalogue of Microorganisms (GCM) 10K type strain sequencing project: providing services to taxonomists for standard genome sequencing and annotation.</title>
        <authorList>
            <consortium name="The Broad Institute Genomics Platform"/>
            <consortium name="The Broad Institute Genome Sequencing Center for Infectious Disease"/>
            <person name="Wu L."/>
            <person name="Ma J."/>
        </authorList>
    </citation>
    <scope>NUCLEOTIDE SEQUENCE [LARGE SCALE GENOMIC DNA]</scope>
    <source>
        <strain evidence="1 2">JCM 15628</strain>
    </source>
</reference>
<accession>A0ABN2SAU4</accession>
<sequence length="76" mass="8594">MTDRDSGDARAILVDLLLRKVAADRFPSNTMMDYLEELLLPDEVPAYVAVLAQKLRDDQFPSISMLRRLIDLTEAA</sequence>
<proteinExistence type="predicted"/>
<organism evidence="1 2">
    <name type="scientific">Terrabacter lapilli</name>
    <dbReference type="NCBI Taxonomy" id="436231"/>
    <lineage>
        <taxon>Bacteria</taxon>
        <taxon>Bacillati</taxon>
        <taxon>Actinomycetota</taxon>
        <taxon>Actinomycetes</taxon>
        <taxon>Micrococcales</taxon>
        <taxon>Intrasporangiaceae</taxon>
        <taxon>Terrabacter</taxon>
    </lineage>
</organism>
<name>A0ABN2SAU4_9MICO</name>
<dbReference type="RefSeq" id="WP_142181040.1">
    <property type="nucleotide sequence ID" value="NZ_BAAAPU010000007.1"/>
</dbReference>
<gene>
    <name evidence="1" type="ORF">GCM10009817_25250</name>
</gene>
<dbReference type="Proteomes" id="UP001500013">
    <property type="component" value="Unassembled WGS sequence"/>
</dbReference>
<dbReference type="EMBL" id="BAAAPU010000007">
    <property type="protein sequence ID" value="GAA1982857.1"/>
    <property type="molecule type" value="Genomic_DNA"/>
</dbReference>
<comment type="caution">
    <text evidence="1">The sequence shown here is derived from an EMBL/GenBank/DDBJ whole genome shotgun (WGS) entry which is preliminary data.</text>
</comment>
<evidence type="ECO:0008006" key="3">
    <source>
        <dbReference type="Google" id="ProtNLM"/>
    </source>
</evidence>